<accession>A0A8H7HG39</accession>
<dbReference type="Proteomes" id="UP000602905">
    <property type="component" value="Unassembled WGS sequence"/>
</dbReference>
<organism evidence="1 2">
    <name type="scientific">Rhizoctonia solani</name>
    <dbReference type="NCBI Taxonomy" id="456999"/>
    <lineage>
        <taxon>Eukaryota</taxon>
        <taxon>Fungi</taxon>
        <taxon>Dikarya</taxon>
        <taxon>Basidiomycota</taxon>
        <taxon>Agaricomycotina</taxon>
        <taxon>Agaricomycetes</taxon>
        <taxon>Cantharellales</taxon>
        <taxon>Ceratobasidiaceae</taxon>
        <taxon>Rhizoctonia</taxon>
    </lineage>
</organism>
<dbReference type="Gene3D" id="2.80.10.50">
    <property type="match status" value="1"/>
</dbReference>
<comment type="caution">
    <text evidence="1">The sequence shown here is derived from an EMBL/GenBank/DDBJ whole genome shotgun (WGS) entry which is preliminary data.</text>
</comment>
<reference evidence="1" key="1">
    <citation type="submission" date="2020-09" db="EMBL/GenBank/DDBJ databases">
        <title>Comparative genome analyses of four rice-infecting Rhizoctonia solani isolates reveal extensive enrichment of homogalacturonan modification genes.</title>
        <authorList>
            <person name="Lee D.-Y."/>
            <person name="Jeon J."/>
            <person name="Kim K.-T."/>
            <person name="Cheong K."/>
            <person name="Song H."/>
            <person name="Choi G."/>
            <person name="Ko J."/>
            <person name="Opiyo S.O."/>
            <person name="Zuo S."/>
            <person name="Madhav S."/>
            <person name="Lee Y.-H."/>
            <person name="Wang G.-L."/>
        </authorList>
    </citation>
    <scope>NUCLEOTIDE SEQUENCE</scope>
    <source>
        <strain evidence="1">AG1-IA WGL</strain>
    </source>
</reference>
<evidence type="ECO:0000313" key="1">
    <source>
        <dbReference type="EMBL" id="KAF8687910.1"/>
    </source>
</evidence>
<proteinExistence type="predicted"/>
<evidence type="ECO:0000313" key="2">
    <source>
        <dbReference type="Proteomes" id="UP000602905"/>
    </source>
</evidence>
<dbReference type="AlphaFoldDB" id="A0A8H7HG39"/>
<dbReference type="EMBL" id="JACYCD010000703">
    <property type="protein sequence ID" value="KAF8687910.1"/>
    <property type="molecule type" value="Genomic_DNA"/>
</dbReference>
<gene>
    <name evidence="1" type="ORF">RHS03_09865</name>
</gene>
<dbReference type="OrthoDB" id="3156872at2759"/>
<feature type="non-terminal residue" evidence="1">
    <location>
        <position position="1"/>
    </location>
</feature>
<name>A0A8H7HG39_9AGAM</name>
<protein>
    <submittedName>
        <fullName evidence="1">Uncharacterized protein</fullName>
    </submittedName>
</protein>
<sequence length="165" mass="19015">MSSLRNGVYCIRSHVTQSQSSGPLFVGIDTRPRREQRSGHIKEGTPIILVPKHKMARVEVQKIEGDNYRLSFLSHEASGMNLGCDKNNLQKNNKVFVTKEEVEWALDKGNHEKSFHVQVRESGMYMTVPEDAKENTQNVTFQLVLEQLQGEEGQEWEFIRIDREE</sequence>